<dbReference type="EMBL" id="AONB01000021">
    <property type="protein sequence ID" value="EXJ09692.1"/>
    <property type="molecule type" value="Genomic_DNA"/>
</dbReference>
<organism evidence="2 3">
    <name type="scientific">Nitrincola nitratireducens</name>
    <dbReference type="NCBI Taxonomy" id="1229521"/>
    <lineage>
        <taxon>Bacteria</taxon>
        <taxon>Pseudomonadati</taxon>
        <taxon>Pseudomonadota</taxon>
        <taxon>Gammaproteobacteria</taxon>
        <taxon>Oceanospirillales</taxon>
        <taxon>Oceanospirillaceae</taxon>
        <taxon>Nitrincola</taxon>
    </lineage>
</organism>
<keyword evidence="3" id="KW-1185">Reference proteome</keyword>
<reference evidence="3" key="1">
    <citation type="submission" date="2012-11" db="EMBL/GenBank/DDBJ databases">
        <authorList>
            <person name="Singh A."/>
            <person name="Pinnaka A.K."/>
            <person name="Vaidya B."/>
        </authorList>
    </citation>
    <scope>NUCLEOTIDE SEQUENCE [LARGE SCALE GENOMIC DNA]</scope>
    <source>
        <strain evidence="3">AK23</strain>
    </source>
</reference>
<dbReference type="RefSeq" id="WP_036513482.1">
    <property type="nucleotide sequence ID" value="NZ_AONB01000021.1"/>
</dbReference>
<keyword evidence="1" id="KW-0812">Transmembrane</keyword>
<evidence type="ECO:0000313" key="3">
    <source>
        <dbReference type="Proteomes" id="UP000019464"/>
    </source>
</evidence>
<protein>
    <submittedName>
        <fullName evidence="2">ABC-type phosphate transport system, auxiliary component</fullName>
    </submittedName>
</protein>
<keyword evidence="1" id="KW-1133">Transmembrane helix</keyword>
<accession>W9V0L9</accession>
<evidence type="ECO:0000256" key="1">
    <source>
        <dbReference type="SAM" id="Phobius"/>
    </source>
</evidence>
<feature type="transmembrane region" description="Helical" evidence="1">
    <location>
        <begin position="12"/>
        <end position="35"/>
    </location>
</feature>
<evidence type="ECO:0000313" key="2">
    <source>
        <dbReference type="EMBL" id="EXJ09692.1"/>
    </source>
</evidence>
<name>W9V0L9_9GAMM</name>
<gene>
    <name evidence="2" type="ORF">D791_03364</name>
</gene>
<proteinExistence type="predicted"/>
<comment type="caution">
    <text evidence="2">The sequence shown here is derived from an EMBL/GenBank/DDBJ whole genome shotgun (WGS) entry which is preliminary data.</text>
</comment>
<dbReference type="AlphaFoldDB" id="W9V0L9"/>
<keyword evidence="1" id="KW-0472">Membrane</keyword>
<reference evidence="2 3" key="2">
    <citation type="journal article" date="2015" name="Syst. Appl. Microbiol.">
        <title>Nitrincola nitratireducens sp. nov. isolated from a haloalkaline crater lake.</title>
        <authorList>
            <person name="Singh A."/>
            <person name="Vaidya B."/>
            <person name="Tanuku N.R."/>
            <person name="Pinnaka A.K."/>
        </authorList>
    </citation>
    <scope>NUCLEOTIDE SEQUENCE [LARGE SCALE GENOMIC DNA]</scope>
    <source>
        <strain evidence="2 3">AK23</strain>
    </source>
</reference>
<dbReference type="STRING" id="1229521.D791_03364"/>
<dbReference type="Proteomes" id="UP000019464">
    <property type="component" value="Unassembled WGS sequence"/>
</dbReference>
<sequence length="61" mass="6652">MNRWLSGGHAWIWLSAGALSVSLLLVAILIGFIAVKGSVISGLRPFLTFIITNRMTHRCNA</sequence>